<sequence>MPHAVESFLKVYDVVEEVTLVLQVYLNDDSAVDYLFHCAPSSSDSSLLLG</sequence>
<comment type="caution">
    <text evidence="1">The sequence shown here is derived from an EMBL/GenBank/DDBJ whole genome shotgun (WGS) entry which is preliminary data.</text>
</comment>
<protein>
    <submittedName>
        <fullName evidence="1">Uncharacterized protein</fullName>
    </submittedName>
</protein>
<proteinExistence type="predicted"/>
<evidence type="ECO:0000313" key="2">
    <source>
        <dbReference type="Proteomes" id="UP000828390"/>
    </source>
</evidence>
<evidence type="ECO:0000313" key="1">
    <source>
        <dbReference type="EMBL" id="KAH3808084.1"/>
    </source>
</evidence>
<dbReference type="Proteomes" id="UP000828390">
    <property type="component" value="Unassembled WGS sequence"/>
</dbReference>
<dbReference type="AlphaFoldDB" id="A0A9D4JFI9"/>
<reference evidence="1" key="2">
    <citation type="submission" date="2020-11" db="EMBL/GenBank/DDBJ databases">
        <authorList>
            <person name="McCartney M.A."/>
            <person name="Auch B."/>
            <person name="Kono T."/>
            <person name="Mallez S."/>
            <person name="Becker A."/>
            <person name="Gohl D.M."/>
            <person name="Silverstein K.A.T."/>
            <person name="Koren S."/>
            <person name="Bechman K.B."/>
            <person name="Herman A."/>
            <person name="Abrahante J.E."/>
            <person name="Garbe J."/>
        </authorList>
    </citation>
    <scope>NUCLEOTIDE SEQUENCE</scope>
    <source>
        <strain evidence="1">Duluth1</strain>
        <tissue evidence="1">Whole animal</tissue>
    </source>
</reference>
<reference evidence="1" key="1">
    <citation type="journal article" date="2019" name="bioRxiv">
        <title>The Genome of the Zebra Mussel, Dreissena polymorpha: A Resource for Invasive Species Research.</title>
        <authorList>
            <person name="McCartney M.A."/>
            <person name="Auch B."/>
            <person name="Kono T."/>
            <person name="Mallez S."/>
            <person name="Zhang Y."/>
            <person name="Obille A."/>
            <person name="Becker A."/>
            <person name="Abrahante J.E."/>
            <person name="Garbe J."/>
            <person name="Badalamenti J.P."/>
            <person name="Herman A."/>
            <person name="Mangelson H."/>
            <person name="Liachko I."/>
            <person name="Sullivan S."/>
            <person name="Sone E.D."/>
            <person name="Koren S."/>
            <person name="Silverstein K.A.T."/>
            <person name="Beckman K.B."/>
            <person name="Gohl D.M."/>
        </authorList>
    </citation>
    <scope>NUCLEOTIDE SEQUENCE</scope>
    <source>
        <strain evidence="1">Duluth1</strain>
        <tissue evidence="1">Whole animal</tissue>
    </source>
</reference>
<name>A0A9D4JFI9_DREPO</name>
<keyword evidence="2" id="KW-1185">Reference proteome</keyword>
<organism evidence="1 2">
    <name type="scientific">Dreissena polymorpha</name>
    <name type="common">Zebra mussel</name>
    <name type="synonym">Mytilus polymorpha</name>
    <dbReference type="NCBI Taxonomy" id="45954"/>
    <lineage>
        <taxon>Eukaryota</taxon>
        <taxon>Metazoa</taxon>
        <taxon>Spiralia</taxon>
        <taxon>Lophotrochozoa</taxon>
        <taxon>Mollusca</taxon>
        <taxon>Bivalvia</taxon>
        <taxon>Autobranchia</taxon>
        <taxon>Heteroconchia</taxon>
        <taxon>Euheterodonta</taxon>
        <taxon>Imparidentia</taxon>
        <taxon>Neoheterodontei</taxon>
        <taxon>Myida</taxon>
        <taxon>Dreissenoidea</taxon>
        <taxon>Dreissenidae</taxon>
        <taxon>Dreissena</taxon>
    </lineage>
</organism>
<dbReference type="EMBL" id="JAIWYP010000006">
    <property type="protein sequence ID" value="KAH3808084.1"/>
    <property type="molecule type" value="Genomic_DNA"/>
</dbReference>
<gene>
    <name evidence="1" type="ORF">DPMN_136434</name>
</gene>
<accession>A0A9D4JFI9</accession>